<dbReference type="AlphaFoldDB" id="A0A068S6R8"/>
<keyword evidence="2" id="KW-1185">Reference proteome</keyword>
<comment type="caution">
    <text evidence="1">The sequence shown here is derived from an EMBL/GenBank/DDBJ whole genome shotgun (WGS) entry which is preliminary data.</text>
</comment>
<evidence type="ECO:0000313" key="1">
    <source>
        <dbReference type="EMBL" id="CDH57685.1"/>
    </source>
</evidence>
<proteinExistence type="predicted"/>
<dbReference type="EMBL" id="CBTN010000048">
    <property type="protein sequence ID" value="CDH57685.1"/>
    <property type="molecule type" value="Genomic_DNA"/>
</dbReference>
<gene>
    <name evidence="1" type="ORF">LCOR_08595.1</name>
</gene>
<organism evidence="1 2">
    <name type="scientific">Lichtheimia corymbifera JMRC:FSU:9682</name>
    <dbReference type="NCBI Taxonomy" id="1263082"/>
    <lineage>
        <taxon>Eukaryota</taxon>
        <taxon>Fungi</taxon>
        <taxon>Fungi incertae sedis</taxon>
        <taxon>Mucoromycota</taxon>
        <taxon>Mucoromycotina</taxon>
        <taxon>Mucoromycetes</taxon>
        <taxon>Mucorales</taxon>
        <taxon>Lichtheimiaceae</taxon>
        <taxon>Lichtheimia</taxon>
    </lineage>
</organism>
<evidence type="ECO:0000313" key="2">
    <source>
        <dbReference type="Proteomes" id="UP000027586"/>
    </source>
</evidence>
<reference evidence="1" key="1">
    <citation type="submission" date="2013-08" db="EMBL/GenBank/DDBJ databases">
        <title>Gene expansion shapes genome architecture in the human pathogen Lichtheimia corymbifera: an evolutionary genomics analysis in the ancient terrestrial Mucorales (Mucoromycotina).</title>
        <authorList>
            <person name="Schwartze V.U."/>
            <person name="Winter S."/>
            <person name="Shelest E."/>
            <person name="Marcet-Houben M."/>
            <person name="Horn F."/>
            <person name="Wehner S."/>
            <person name="Hoffmann K."/>
            <person name="Riege K."/>
            <person name="Sammeth M."/>
            <person name="Nowrousian M."/>
            <person name="Valiante V."/>
            <person name="Linde J."/>
            <person name="Jacobsen I.D."/>
            <person name="Marz M."/>
            <person name="Brakhage A.A."/>
            <person name="Gabaldon T."/>
            <person name="Bocker S."/>
            <person name="Voigt K."/>
        </authorList>
    </citation>
    <scope>NUCLEOTIDE SEQUENCE [LARGE SCALE GENOMIC DNA]</scope>
    <source>
        <strain evidence="1">FSU 9682</strain>
    </source>
</reference>
<accession>A0A068S6R8</accession>
<dbReference type="VEuPathDB" id="FungiDB:LCOR_08595.1"/>
<protein>
    <submittedName>
        <fullName evidence="1">Uncharacterized protein</fullName>
    </submittedName>
</protein>
<sequence>MQLEFTLNPNGNPDAFNDFTLGHLGDRWVLELAAFWCGDVVVPIGDAYQVVYRAQTGATRADGSTQGVSIMGLHAAYDKGQHH</sequence>
<name>A0A068S6R8_9FUNG</name>
<dbReference type="Proteomes" id="UP000027586">
    <property type="component" value="Unassembled WGS sequence"/>
</dbReference>